<dbReference type="InterPro" id="IPR018253">
    <property type="entry name" value="DnaJ_domain_CS"/>
</dbReference>
<dbReference type="PANTHER" id="PTHR24074">
    <property type="entry name" value="CO-CHAPERONE PROTEIN DJLA"/>
    <property type="match status" value="1"/>
</dbReference>
<name>A0A8T0I6F2_CERPU</name>
<dbReference type="InterPro" id="IPR001623">
    <property type="entry name" value="DnaJ_domain"/>
</dbReference>
<dbReference type="InterPro" id="IPR036869">
    <property type="entry name" value="J_dom_sf"/>
</dbReference>
<dbReference type="Pfam" id="PF00226">
    <property type="entry name" value="DnaJ"/>
    <property type="match status" value="1"/>
</dbReference>
<dbReference type="SMART" id="SM00271">
    <property type="entry name" value="DnaJ"/>
    <property type="match status" value="1"/>
</dbReference>
<evidence type="ECO:0000313" key="3">
    <source>
        <dbReference type="Proteomes" id="UP000822688"/>
    </source>
</evidence>
<evidence type="ECO:0000259" key="1">
    <source>
        <dbReference type="PROSITE" id="PS50076"/>
    </source>
</evidence>
<proteinExistence type="predicted"/>
<sequence length="297" mass="34618">MVTMSAMARTGPLFVAPLSSLCARRVAKASQKHGRLLKLESTCGARFGRVVCGLERSECVRSGVWLDRTLEALGRRSRKALPVRWEERRWTRAWTGQNLTWNEEQSPYETLGVERDADEDSIKGAYRRMAKQFHPDVYDERNGELKEGETPESYFIQIQAAYELLMNRDQRRQYDLDHRTNPLKASTAWMDWVIKKRKSFDQRGEMAASAWAEQQMREMNLKARRAARNKVDPEEERRILAREKAVSAANFENTIRRQALVLKKRDIMNRKAREEAQMRLVQQLLEAEGLELDDEQS</sequence>
<dbReference type="AlphaFoldDB" id="A0A8T0I6F2"/>
<dbReference type="InterPro" id="IPR050817">
    <property type="entry name" value="DjlA_DnaK_co-chaperone"/>
</dbReference>
<dbReference type="PROSITE" id="PS00636">
    <property type="entry name" value="DNAJ_1"/>
    <property type="match status" value="1"/>
</dbReference>
<feature type="domain" description="J" evidence="1">
    <location>
        <begin position="106"/>
        <end position="178"/>
    </location>
</feature>
<accession>A0A8T0I6F2</accession>
<comment type="caution">
    <text evidence="2">The sequence shown here is derived from an EMBL/GenBank/DDBJ whole genome shotgun (WGS) entry which is preliminary data.</text>
</comment>
<dbReference type="Proteomes" id="UP000822688">
    <property type="component" value="Chromosome 4"/>
</dbReference>
<evidence type="ECO:0000313" key="2">
    <source>
        <dbReference type="EMBL" id="KAG0579064.1"/>
    </source>
</evidence>
<keyword evidence="3" id="KW-1185">Reference proteome</keyword>
<reference evidence="2" key="1">
    <citation type="submission" date="2020-06" db="EMBL/GenBank/DDBJ databases">
        <title>WGS assembly of Ceratodon purpureus strain R40.</title>
        <authorList>
            <person name="Carey S.B."/>
            <person name="Jenkins J."/>
            <person name="Shu S."/>
            <person name="Lovell J.T."/>
            <person name="Sreedasyam A."/>
            <person name="Maumus F."/>
            <person name="Tiley G.P."/>
            <person name="Fernandez-Pozo N."/>
            <person name="Barry K."/>
            <person name="Chen C."/>
            <person name="Wang M."/>
            <person name="Lipzen A."/>
            <person name="Daum C."/>
            <person name="Saski C.A."/>
            <person name="Payton A.C."/>
            <person name="Mcbreen J.C."/>
            <person name="Conrad R.E."/>
            <person name="Kollar L.M."/>
            <person name="Olsson S."/>
            <person name="Huttunen S."/>
            <person name="Landis J.B."/>
            <person name="Wickett N.J."/>
            <person name="Johnson M.G."/>
            <person name="Rensing S.A."/>
            <person name="Grimwood J."/>
            <person name="Schmutz J."/>
            <person name="Mcdaniel S.F."/>
        </authorList>
    </citation>
    <scope>NUCLEOTIDE SEQUENCE</scope>
    <source>
        <strain evidence="2">R40</strain>
    </source>
</reference>
<gene>
    <name evidence="2" type="ORF">KC19_4G069900</name>
</gene>
<dbReference type="EMBL" id="CM026424">
    <property type="protein sequence ID" value="KAG0579064.1"/>
    <property type="molecule type" value="Genomic_DNA"/>
</dbReference>
<dbReference type="SUPFAM" id="SSF46565">
    <property type="entry name" value="Chaperone J-domain"/>
    <property type="match status" value="1"/>
</dbReference>
<dbReference type="PROSITE" id="PS50076">
    <property type="entry name" value="DNAJ_2"/>
    <property type="match status" value="1"/>
</dbReference>
<dbReference type="Gene3D" id="1.10.287.110">
    <property type="entry name" value="DnaJ domain"/>
    <property type="match status" value="1"/>
</dbReference>
<dbReference type="CDD" id="cd06257">
    <property type="entry name" value="DnaJ"/>
    <property type="match status" value="1"/>
</dbReference>
<organism evidence="2 3">
    <name type="scientific">Ceratodon purpureus</name>
    <name type="common">Fire moss</name>
    <name type="synonym">Dicranum purpureum</name>
    <dbReference type="NCBI Taxonomy" id="3225"/>
    <lineage>
        <taxon>Eukaryota</taxon>
        <taxon>Viridiplantae</taxon>
        <taxon>Streptophyta</taxon>
        <taxon>Embryophyta</taxon>
        <taxon>Bryophyta</taxon>
        <taxon>Bryophytina</taxon>
        <taxon>Bryopsida</taxon>
        <taxon>Dicranidae</taxon>
        <taxon>Pseudoditrichales</taxon>
        <taxon>Ditrichaceae</taxon>
        <taxon>Ceratodon</taxon>
    </lineage>
</organism>
<dbReference type="PRINTS" id="PR00625">
    <property type="entry name" value="JDOMAIN"/>
</dbReference>
<protein>
    <recommendedName>
        <fullName evidence="1">J domain-containing protein</fullName>
    </recommendedName>
</protein>